<feature type="coiled-coil region" evidence="1">
    <location>
        <begin position="573"/>
        <end position="600"/>
    </location>
</feature>
<dbReference type="Gene3D" id="2.60.40.1120">
    <property type="entry name" value="Carboxypeptidase-like, regulatory domain"/>
    <property type="match status" value="1"/>
</dbReference>
<dbReference type="EMBL" id="LAZR01000270">
    <property type="protein sequence ID" value="KKN77996.1"/>
    <property type="molecule type" value="Genomic_DNA"/>
</dbReference>
<comment type="caution">
    <text evidence="2">The sequence shown here is derived from an EMBL/GenBank/DDBJ whole genome shotgun (WGS) entry which is preliminary data.</text>
</comment>
<dbReference type="SUPFAM" id="SSF48452">
    <property type="entry name" value="TPR-like"/>
    <property type="match status" value="1"/>
</dbReference>
<dbReference type="InterPro" id="IPR019734">
    <property type="entry name" value="TPR_rpt"/>
</dbReference>
<reference evidence="2" key="1">
    <citation type="journal article" date="2015" name="Nature">
        <title>Complex archaea that bridge the gap between prokaryotes and eukaryotes.</title>
        <authorList>
            <person name="Spang A."/>
            <person name="Saw J.H."/>
            <person name="Jorgensen S.L."/>
            <person name="Zaremba-Niedzwiedzka K."/>
            <person name="Martijn J."/>
            <person name="Lind A.E."/>
            <person name="van Eijk R."/>
            <person name="Schleper C."/>
            <person name="Guy L."/>
            <person name="Ettema T.J."/>
        </authorList>
    </citation>
    <scope>NUCLEOTIDE SEQUENCE</scope>
</reference>
<dbReference type="AlphaFoldDB" id="A0A0F9VX09"/>
<evidence type="ECO:0000256" key="1">
    <source>
        <dbReference type="SAM" id="Coils"/>
    </source>
</evidence>
<dbReference type="Gene3D" id="1.25.40.10">
    <property type="entry name" value="Tetratricopeptide repeat domain"/>
    <property type="match status" value="2"/>
</dbReference>
<keyword evidence="1" id="KW-0175">Coiled coil</keyword>
<protein>
    <recommendedName>
        <fullName evidence="3">MalT-like TPR region domain-containing protein</fullName>
    </recommendedName>
</protein>
<organism evidence="2">
    <name type="scientific">marine sediment metagenome</name>
    <dbReference type="NCBI Taxonomy" id="412755"/>
    <lineage>
        <taxon>unclassified sequences</taxon>
        <taxon>metagenomes</taxon>
        <taxon>ecological metagenomes</taxon>
    </lineage>
</organism>
<gene>
    <name evidence="2" type="ORF">LCGC14_0354260</name>
</gene>
<dbReference type="SMART" id="SM00028">
    <property type="entry name" value="TPR"/>
    <property type="match status" value="3"/>
</dbReference>
<proteinExistence type="predicted"/>
<accession>A0A0F9VX09</accession>
<evidence type="ECO:0000313" key="2">
    <source>
        <dbReference type="EMBL" id="KKN77996.1"/>
    </source>
</evidence>
<dbReference type="InterPro" id="IPR011990">
    <property type="entry name" value="TPR-like_helical_dom_sf"/>
</dbReference>
<sequence>MRINFLLLIVFFNLIHVTNAQEDNKIFGYVVVQNSKTNTGNRQFLSNVSISSNKGFFKSQLTDVNGYFEIIISDKLKGENINLNIEKEGYELINEDLVANNYIGSRSALNVVMSRKDNLEKAYSLYYNFLSKHYVPIGFYDNITNSQAYKIDSLNQVLNEKSLEFERSISSINELSELKELTIQSLSRQLSLTNIDDLAESYRNVHLLITSGNSDKALNMLRHIEFKERLNKANALIKKGEFSKLKQKQDIEQLLIKARLEAINNNYKEAIKDLELGLSFDSENVDFLMELGYLNQILGNFKCLDFYSQAEAKTNDEFTKSSIYNNRAVYYKNILEYGAALNNYKLAEKIRKKLYKKNIARGNYAHTLNNIANLYFITGDTKKSFRFHKKALEISKVLFFENPKKNASTYFSGLINYASNLKQLGRLEDAKDLYDIIYQDIEIKFSELSSYEKAMFCLKYGLYFKEVDDGSSASFFLRKGISLIEKELDGINEFYNIKESKLKYQNHIPVLLGHLYSNLASVLGLSEKVLKSESYNRAILIYGFNLMNKEGNPMRYLGSLVDVQISYGIFMVTTKEQENIEFAKKNIVSAKENIIQLTGKNKNYINWGDTYTKLSLYYVIEGSKDSLKHFSNLAYDYNLDEFNKKPKVNFYKLLQSTSNLANYYLIGDKDDDDLEKEILRKLRFARKKFKKYSKGTKLNFDMAGSINSLIELFKNGVEFGEPKNITIEFKN</sequence>
<evidence type="ECO:0008006" key="3">
    <source>
        <dbReference type="Google" id="ProtNLM"/>
    </source>
</evidence>
<name>A0A0F9VX09_9ZZZZ</name>